<dbReference type="InterPro" id="IPR007197">
    <property type="entry name" value="rSAM"/>
</dbReference>
<evidence type="ECO:0000256" key="7">
    <source>
        <dbReference type="ARBA" id="ARBA00023601"/>
    </source>
</evidence>
<dbReference type="EMBL" id="CP001097">
    <property type="protein sequence ID" value="ACD90092.1"/>
    <property type="molecule type" value="Genomic_DNA"/>
</dbReference>
<evidence type="ECO:0000256" key="3">
    <source>
        <dbReference type="ARBA" id="ARBA00022691"/>
    </source>
</evidence>
<dbReference type="CDD" id="cd01335">
    <property type="entry name" value="Radical_SAM"/>
    <property type="match status" value="1"/>
</dbReference>
<dbReference type="RefSeq" id="WP_012465971.1">
    <property type="nucleotide sequence ID" value="NC_010803.1"/>
</dbReference>
<name>B3EC17_CHLL2</name>
<reference evidence="9 10" key="1">
    <citation type="submission" date="2008-05" db="EMBL/GenBank/DDBJ databases">
        <title>Complete sequence of Chlorobium limicola DSM 245.</title>
        <authorList>
            <consortium name="US DOE Joint Genome Institute"/>
            <person name="Lucas S."/>
            <person name="Copeland A."/>
            <person name="Lapidus A."/>
            <person name="Glavina del Rio T."/>
            <person name="Dalin E."/>
            <person name="Tice H."/>
            <person name="Bruce D."/>
            <person name="Goodwin L."/>
            <person name="Pitluck S."/>
            <person name="Schmutz J."/>
            <person name="Larimer F."/>
            <person name="Land M."/>
            <person name="Hauser L."/>
            <person name="Kyrpides N."/>
            <person name="Ovchinnikova G."/>
            <person name="Zhao F."/>
            <person name="Li T."/>
            <person name="Liu Z."/>
            <person name="Overmann J."/>
            <person name="Bryant D.A."/>
            <person name="Richardson P."/>
        </authorList>
    </citation>
    <scope>NUCLEOTIDE SEQUENCE [LARGE SCALE GENOMIC DNA]</scope>
    <source>
        <strain evidence="10">DSM 245 / NBRC 103803 / 6330</strain>
    </source>
</reference>
<dbReference type="GO" id="GO:0016491">
    <property type="term" value="F:oxidoreductase activity"/>
    <property type="evidence" value="ECO:0007669"/>
    <property type="project" value="InterPro"/>
</dbReference>
<dbReference type="InterPro" id="IPR058240">
    <property type="entry name" value="rSAM_sf"/>
</dbReference>
<dbReference type="PROSITE" id="PS51918">
    <property type="entry name" value="RADICAL_SAM"/>
    <property type="match status" value="1"/>
</dbReference>
<keyword evidence="3" id="KW-0949">S-adenosyl-L-methionine</keyword>
<evidence type="ECO:0000256" key="5">
    <source>
        <dbReference type="ARBA" id="ARBA00023004"/>
    </source>
</evidence>
<keyword evidence="2" id="KW-0004">4Fe-4S</keyword>
<dbReference type="GO" id="GO:0046872">
    <property type="term" value="F:metal ion binding"/>
    <property type="evidence" value="ECO:0007669"/>
    <property type="project" value="UniProtKB-KW"/>
</dbReference>
<dbReference type="GO" id="GO:0051539">
    <property type="term" value="F:4 iron, 4 sulfur cluster binding"/>
    <property type="evidence" value="ECO:0007669"/>
    <property type="project" value="UniProtKB-KW"/>
</dbReference>
<accession>B3EC17</accession>
<dbReference type="Pfam" id="PF04055">
    <property type="entry name" value="Radical_SAM"/>
    <property type="match status" value="1"/>
</dbReference>
<evidence type="ECO:0000313" key="9">
    <source>
        <dbReference type="EMBL" id="ACD90092.1"/>
    </source>
</evidence>
<dbReference type="SFLD" id="SFLDG01067">
    <property type="entry name" value="SPASM/twitch_domain_containing"/>
    <property type="match status" value="1"/>
</dbReference>
<dbReference type="AlphaFoldDB" id="B3EC17"/>
<evidence type="ECO:0000259" key="8">
    <source>
        <dbReference type="PROSITE" id="PS51918"/>
    </source>
</evidence>
<dbReference type="PANTHER" id="PTHR43273:SF3">
    <property type="entry name" value="ANAEROBIC SULFATASE-MATURATING ENZYME HOMOLOG ASLB-RELATED"/>
    <property type="match status" value="1"/>
</dbReference>
<dbReference type="HOGENOM" id="CLU_009273_3_2_10"/>
<proteinExistence type="inferred from homology"/>
<dbReference type="PANTHER" id="PTHR43273">
    <property type="entry name" value="ANAEROBIC SULFATASE-MATURATING ENZYME HOMOLOG ASLB-RELATED"/>
    <property type="match status" value="1"/>
</dbReference>
<dbReference type="InterPro" id="IPR013785">
    <property type="entry name" value="Aldolase_TIM"/>
</dbReference>
<dbReference type="eggNOG" id="COG0641">
    <property type="taxonomic scope" value="Bacteria"/>
</dbReference>
<dbReference type="STRING" id="290315.Clim_1017"/>
<dbReference type="NCBIfam" id="TIGR04085">
    <property type="entry name" value="rSAM_more_4Fe4S"/>
    <property type="match status" value="1"/>
</dbReference>
<gene>
    <name evidence="9" type="ordered locus">Clim_1017</name>
</gene>
<dbReference type="InterPro" id="IPR023885">
    <property type="entry name" value="4Fe4S-binding_SPASM_dom"/>
</dbReference>
<evidence type="ECO:0000256" key="2">
    <source>
        <dbReference type="ARBA" id="ARBA00022485"/>
    </source>
</evidence>
<sequence length="345" mass="36973">MMLSMVSSLMLVVTTACNLSCRYCYEGGRRSGEFMSLDTALCALDVAARRGRPFHVQFTGGEPLLAADLVFAVLEHIAAEALPATTAIQTNGILLNRDAVRKFRAHRTAVGISVDGLPGIQERMRGQSAATYRAMRILDDEGVPFSVTTVLSAVNTGELAKLAMALHSWPTASAIGLDLLVRKGSASPGSGIEPPEEALLRQGIGGLLGTLDLLNRERRHPLVLREKQLVQRALKNAVTAAPYCSACTGASLAITPGGELYPCTQTMGDPDFFLGTLARPDMSPSRTFAGESPVREGCSGCVLDGRCPGDCPSRMHYNRGNQCDLVCTLYRTIYDYCKQTGEIPS</sequence>
<keyword evidence="6" id="KW-0411">Iron-sulfur</keyword>
<dbReference type="InterPro" id="IPR023867">
    <property type="entry name" value="Sulphatase_maturase_rSAM"/>
</dbReference>
<dbReference type="Gene3D" id="3.20.20.70">
    <property type="entry name" value="Aldolase class I"/>
    <property type="match status" value="1"/>
</dbReference>
<feature type="domain" description="Radical SAM core" evidence="8">
    <location>
        <begin position="3"/>
        <end position="217"/>
    </location>
</feature>
<organism evidence="9 10">
    <name type="scientific">Chlorobium limicola (strain DSM 245 / NBRC 103803 / 6330)</name>
    <dbReference type="NCBI Taxonomy" id="290315"/>
    <lineage>
        <taxon>Bacteria</taxon>
        <taxon>Pseudomonadati</taxon>
        <taxon>Chlorobiota</taxon>
        <taxon>Chlorobiia</taxon>
        <taxon>Chlorobiales</taxon>
        <taxon>Chlorobiaceae</taxon>
        <taxon>Chlorobium/Pelodictyon group</taxon>
        <taxon>Chlorobium</taxon>
    </lineage>
</organism>
<protein>
    <submittedName>
        <fullName evidence="9">Radical SAM domain protein</fullName>
    </submittedName>
</protein>
<keyword evidence="5" id="KW-0408">Iron</keyword>
<evidence type="ECO:0000256" key="1">
    <source>
        <dbReference type="ARBA" id="ARBA00001966"/>
    </source>
</evidence>
<dbReference type="PROSITE" id="PS01305">
    <property type="entry name" value="MOAA_NIFB_PQQE"/>
    <property type="match status" value="1"/>
</dbReference>
<dbReference type="SFLD" id="SFLDG01386">
    <property type="entry name" value="main_SPASM_domain-containing"/>
    <property type="match status" value="1"/>
</dbReference>
<evidence type="ECO:0000256" key="4">
    <source>
        <dbReference type="ARBA" id="ARBA00022723"/>
    </source>
</evidence>
<comment type="cofactor">
    <cofactor evidence="1">
        <name>[4Fe-4S] cluster</name>
        <dbReference type="ChEBI" id="CHEBI:49883"/>
    </cofactor>
</comment>
<dbReference type="SFLD" id="SFLDS00029">
    <property type="entry name" value="Radical_SAM"/>
    <property type="match status" value="1"/>
</dbReference>
<comment type="similarity">
    <text evidence="7">Belongs to the radical SAM superfamily. Anaerobic sulfatase-maturating enzyme family.</text>
</comment>
<keyword evidence="4" id="KW-0479">Metal-binding</keyword>
<dbReference type="Proteomes" id="UP000008841">
    <property type="component" value="Chromosome"/>
</dbReference>
<dbReference type="SUPFAM" id="SSF102114">
    <property type="entry name" value="Radical SAM enzymes"/>
    <property type="match status" value="1"/>
</dbReference>
<dbReference type="KEGG" id="cli:Clim_1017"/>
<evidence type="ECO:0000256" key="6">
    <source>
        <dbReference type="ARBA" id="ARBA00023014"/>
    </source>
</evidence>
<evidence type="ECO:0000313" key="10">
    <source>
        <dbReference type="Proteomes" id="UP000008841"/>
    </source>
</evidence>
<dbReference type="InterPro" id="IPR000385">
    <property type="entry name" value="MoaA_NifB_PqqE_Fe-S-bd_CS"/>
</dbReference>